<dbReference type="SUPFAM" id="SSF47384">
    <property type="entry name" value="Homodimeric domain of signal transducing histidine kinase"/>
    <property type="match status" value="1"/>
</dbReference>
<dbReference type="InterPro" id="IPR001789">
    <property type="entry name" value="Sig_transdc_resp-reg_receiver"/>
</dbReference>
<dbReference type="Pfam" id="PF02518">
    <property type="entry name" value="HATPase_c"/>
    <property type="match status" value="1"/>
</dbReference>
<dbReference type="SUPFAM" id="SSF52172">
    <property type="entry name" value="CheY-like"/>
    <property type="match status" value="1"/>
</dbReference>
<feature type="domain" description="Histidine kinase" evidence="6">
    <location>
        <begin position="427"/>
        <end position="650"/>
    </location>
</feature>
<dbReference type="InterPro" id="IPR003661">
    <property type="entry name" value="HisK_dim/P_dom"/>
</dbReference>
<dbReference type="PROSITE" id="PS50112">
    <property type="entry name" value="PAS"/>
    <property type="match status" value="1"/>
</dbReference>
<dbReference type="SMART" id="SM00448">
    <property type="entry name" value="REC"/>
    <property type="match status" value="1"/>
</dbReference>
<dbReference type="PRINTS" id="PR00344">
    <property type="entry name" value="BCTRLSENSOR"/>
</dbReference>
<organism evidence="9 10">
    <name type="scientific">Cognatiyoonia koreensis</name>
    <dbReference type="NCBI Taxonomy" id="364200"/>
    <lineage>
        <taxon>Bacteria</taxon>
        <taxon>Pseudomonadati</taxon>
        <taxon>Pseudomonadota</taxon>
        <taxon>Alphaproteobacteria</taxon>
        <taxon>Rhodobacterales</taxon>
        <taxon>Paracoccaceae</taxon>
        <taxon>Cognatiyoonia</taxon>
    </lineage>
</organism>
<dbReference type="InterPro" id="IPR003594">
    <property type="entry name" value="HATPase_dom"/>
</dbReference>
<dbReference type="SMART" id="SM00387">
    <property type="entry name" value="HATPase_c"/>
    <property type="match status" value="1"/>
</dbReference>
<keyword evidence="9" id="KW-0808">Transferase</keyword>
<dbReference type="InterPro" id="IPR005467">
    <property type="entry name" value="His_kinase_dom"/>
</dbReference>
<dbReference type="SUPFAM" id="SSF55874">
    <property type="entry name" value="ATPase domain of HSP90 chaperone/DNA topoisomerase II/histidine kinase"/>
    <property type="match status" value="1"/>
</dbReference>
<dbReference type="CDD" id="cd00082">
    <property type="entry name" value="HisKA"/>
    <property type="match status" value="1"/>
</dbReference>
<feature type="domain" description="Response regulatory" evidence="7">
    <location>
        <begin position="674"/>
        <end position="790"/>
    </location>
</feature>
<dbReference type="Gene3D" id="1.10.287.130">
    <property type="match status" value="1"/>
</dbReference>
<dbReference type="GO" id="GO:0000155">
    <property type="term" value="F:phosphorelay sensor kinase activity"/>
    <property type="evidence" value="ECO:0007669"/>
    <property type="project" value="InterPro"/>
</dbReference>
<dbReference type="InterPro" id="IPR036097">
    <property type="entry name" value="HisK_dim/P_sf"/>
</dbReference>
<evidence type="ECO:0000259" key="8">
    <source>
        <dbReference type="PROSITE" id="PS50112"/>
    </source>
</evidence>
<comment type="catalytic activity">
    <reaction evidence="1">
        <text>ATP + protein L-histidine = ADP + protein N-phospho-L-histidine.</text>
        <dbReference type="EC" id="2.7.13.3"/>
    </reaction>
</comment>
<dbReference type="Pfam" id="PF00512">
    <property type="entry name" value="HisKA"/>
    <property type="match status" value="1"/>
</dbReference>
<evidence type="ECO:0000256" key="2">
    <source>
        <dbReference type="ARBA" id="ARBA00012438"/>
    </source>
</evidence>
<dbReference type="EMBL" id="FOIZ01000001">
    <property type="protein sequence ID" value="SEW13360.1"/>
    <property type="molecule type" value="Genomic_DNA"/>
</dbReference>
<evidence type="ECO:0000256" key="4">
    <source>
        <dbReference type="PROSITE-ProRule" id="PRU00169"/>
    </source>
</evidence>
<dbReference type="SMART" id="SM00388">
    <property type="entry name" value="HisKA"/>
    <property type="match status" value="1"/>
</dbReference>
<gene>
    <name evidence="9" type="ORF">SAMN04488515_1214</name>
</gene>
<dbReference type="PROSITE" id="PS50109">
    <property type="entry name" value="HIS_KIN"/>
    <property type="match status" value="1"/>
</dbReference>
<dbReference type="InterPro" id="IPR004358">
    <property type="entry name" value="Sig_transdc_His_kin-like_C"/>
</dbReference>
<dbReference type="Gene3D" id="3.30.565.10">
    <property type="entry name" value="Histidine kinase-like ATPase, C-terminal domain"/>
    <property type="match status" value="1"/>
</dbReference>
<dbReference type="FunFam" id="1.10.287.130:FF:000037">
    <property type="entry name" value="Hybrid sensor histidine kinase/response regulator"/>
    <property type="match status" value="1"/>
</dbReference>
<feature type="transmembrane region" description="Helical" evidence="5">
    <location>
        <begin position="29"/>
        <end position="47"/>
    </location>
</feature>
<dbReference type="PANTHER" id="PTHR43065:SF42">
    <property type="entry name" value="TWO-COMPONENT SENSOR PPRA"/>
    <property type="match status" value="1"/>
</dbReference>
<dbReference type="PANTHER" id="PTHR43065">
    <property type="entry name" value="SENSOR HISTIDINE KINASE"/>
    <property type="match status" value="1"/>
</dbReference>
<keyword evidence="10" id="KW-1185">Reference proteome</keyword>
<keyword evidence="5" id="KW-0472">Membrane</keyword>
<dbReference type="Pfam" id="PF13188">
    <property type="entry name" value="PAS_8"/>
    <property type="match status" value="1"/>
</dbReference>
<dbReference type="Gene3D" id="3.30.450.20">
    <property type="entry name" value="PAS domain"/>
    <property type="match status" value="1"/>
</dbReference>
<dbReference type="SUPFAM" id="SSF55785">
    <property type="entry name" value="PYP-like sensor domain (PAS domain)"/>
    <property type="match status" value="1"/>
</dbReference>
<dbReference type="STRING" id="364200.SAMN04488515_1214"/>
<keyword evidence="5" id="KW-0812">Transmembrane</keyword>
<dbReference type="Proteomes" id="UP000199167">
    <property type="component" value="Unassembled WGS sequence"/>
</dbReference>
<dbReference type="InterPro" id="IPR036890">
    <property type="entry name" value="HATPase_C_sf"/>
</dbReference>
<dbReference type="Pfam" id="PF00072">
    <property type="entry name" value="Response_reg"/>
    <property type="match status" value="1"/>
</dbReference>
<feature type="domain" description="PAS" evidence="8">
    <location>
        <begin position="196"/>
        <end position="238"/>
    </location>
</feature>
<feature type="modified residue" description="4-aspartylphosphate" evidence="4">
    <location>
        <position position="725"/>
    </location>
</feature>
<dbReference type="InterPro" id="IPR035965">
    <property type="entry name" value="PAS-like_dom_sf"/>
</dbReference>
<evidence type="ECO:0000256" key="1">
    <source>
        <dbReference type="ARBA" id="ARBA00000085"/>
    </source>
</evidence>
<evidence type="ECO:0000259" key="7">
    <source>
        <dbReference type="PROSITE" id="PS50110"/>
    </source>
</evidence>
<dbReference type="InterPro" id="IPR011006">
    <property type="entry name" value="CheY-like_superfamily"/>
</dbReference>
<dbReference type="Gene3D" id="3.40.50.2300">
    <property type="match status" value="1"/>
</dbReference>
<name>A0A1I0PG82_9RHOB</name>
<evidence type="ECO:0000259" key="6">
    <source>
        <dbReference type="PROSITE" id="PS50109"/>
    </source>
</evidence>
<keyword evidence="9" id="KW-0418">Kinase</keyword>
<evidence type="ECO:0000256" key="5">
    <source>
        <dbReference type="SAM" id="Phobius"/>
    </source>
</evidence>
<evidence type="ECO:0000256" key="3">
    <source>
        <dbReference type="ARBA" id="ARBA00022553"/>
    </source>
</evidence>
<keyword evidence="3 4" id="KW-0597">Phosphoprotein</keyword>
<accession>A0A1I0PG82</accession>
<dbReference type="EC" id="2.7.13.3" evidence="2"/>
<proteinExistence type="predicted"/>
<dbReference type="InterPro" id="IPR000014">
    <property type="entry name" value="PAS"/>
</dbReference>
<keyword evidence="5" id="KW-1133">Transmembrane helix</keyword>
<evidence type="ECO:0000313" key="10">
    <source>
        <dbReference type="Proteomes" id="UP000199167"/>
    </source>
</evidence>
<sequence length="791" mass="86188">MQTREIKERALDPDQRQLRRLLDRQTPKPHAAAIAGIALACAIGAYWTTALIFKVALLVFGGSLGAIALFQVMRQRKEDRQSYAALKQQNMIDEAVQSLVAHDSDIIFLTDLDGDIRFSNAAASAKFGDFDDTHLSAVFGRILAHPEAILFRLQGRAARDGAAKEDVVTRNGQFRLSVVQVGDASYLWRVDDRGDVARSTVRATDALTLPMMTVGKSNAILYLNDAFRNLLGYRPKSLREVFDDLPVDSGNTVRIVTEDGPARVITGVVDGGTGRREIYLLPAQPSGNPIGPRPLHGGWDAIEDLPVPLLKIGEGGVVLASNREARTLFGLKETDGMKVSDILDGLGRPVNDWIREALSGQGGHVSQFLRGRGIKQETFVQVTLNLAKGSEGTHLVAVLNDVTELKTLEAQFVQSQKMQAIGQLAGGVAHDFNNLLTAISGHCDLLLLRHDQGDQDYSDLIQIHQNANRAASLVGQLLAFSRKQNLQLERIDLRDTLSDLAHLLNRLVGEKVTLVLNHNQELASIKADKRQLEQVMMNLVVNARDAMPQGGEIHVVTENLTLQEELERDRATIPAGEYVVLRVIDEGEGIAPEKLPKIFEPFYTTKRTGEGTGLGLSTVYGIVKQTGGFIFAESALGQGTEFEVILPAHTLPVAERAPVLIDPPEPVAATGDGVVLLVEDEAPVRAFASRALSLRGYTVLEADCAETALSLLADPDLEVDIFVTDVIMPGKDGPTWVREALESRPDTKVIFVSGYAEDAFGDESEHIPNSVFLPKPFSLNQLTTTVQAQLH</sequence>
<dbReference type="PROSITE" id="PS50110">
    <property type="entry name" value="RESPONSE_REGULATORY"/>
    <property type="match status" value="1"/>
</dbReference>
<dbReference type="AlphaFoldDB" id="A0A1I0PG82"/>
<evidence type="ECO:0000313" key="9">
    <source>
        <dbReference type="EMBL" id="SEW13360.1"/>
    </source>
</evidence>
<protein>
    <recommendedName>
        <fullName evidence="2">histidine kinase</fullName>
        <ecNumber evidence="2">2.7.13.3</ecNumber>
    </recommendedName>
</protein>
<reference evidence="9 10" key="1">
    <citation type="submission" date="2016-10" db="EMBL/GenBank/DDBJ databases">
        <authorList>
            <person name="de Groot N.N."/>
        </authorList>
    </citation>
    <scope>NUCLEOTIDE SEQUENCE [LARGE SCALE GENOMIC DNA]</scope>
    <source>
        <strain evidence="9 10">DSM 17925</strain>
    </source>
</reference>